<evidence type="ECO:0000313" key="2">
    <source>
        <dbReference type="EMBL" id="MBR7619826.1"/>
    </source>
</evidence>
<gene>
    <name evidence="2" type="ORF">JKL49_10535</name>
</gene>
<evidence type="ECO:0000313" key="3">
    <source>
        <dbReference type="Proteomes" id="UP000622580"/>
    </source>
</evidence>
<dbReference type="EMBL" id="JAGSGD010000001">
    <property type="protein sequence ID" value="MBR7619826.1"/>
    <property type="molecule type" value="Genomic_DNA"/>
</dbReference>
<feature type="transmembrane region" description="Helical" evidence="1">
    <location>
        <begin position="236"/>
        <end position="254"/>
    </location>
</feature>
<organism evidence="2 3">
    <name type="scientific">Phenylobacterium glaciei</name>
    <dbReference type="NCBI Taxonomy" id="2803784"/>
    <lineage>
        <taxon>Bacteria</taxon>
        <taxon>Pseudomonadati</taxon>
        <taxon>Pseudomonadota</taxon>
        <taxon>Alphaproteobacteria</taxon>
        <taxon>Caulobacterales</taxon>
        <taxon>Caulobacteraceae</taxon>
        <taxon>Phenylobacterium</taxon>
    </lineage>
</organism>
<evidence type="ECO:0000256" key="1">
    <source>
        <dbReference type="SAM" id="Phobius"/>
    </source>
</evidence>
<proteinExistence type="predicted"/>
<comment type="caution">
    <text evidence="2">The sequence shown here is derived from an EMBL/GenBank/DDBJ whole genome shotgun (WGS) entry which is preliminary data.</text>
</comment>
<feature type="transmembrane region" description="Helical" evidence="1">
    <location>
        <begin position="261"/>
        <end position="285"/>
    </location>
</feature>
<sequence length="317" mass="33770">MAVLAAVLAGAANAQPPAPSDGPSPEMKALLAQLHPKTGRIGLPTAKATLTLGPNYEFLDATQARKVLTEGWGNPPEASEGVLGMIFPVGKTFLDDDVWGAVVTYEETFYVSDDEAKPSDYDKLLTDMRSGEDAENETRKKNGFTSVHLVGWAQPPSYDRTRHDLIWARDIQFGGVQPDTLNYDTRHLGRRGVLSLNIVSSMPQLAEIRAEAPKLAATAEFDAGARYADHEKDDKVAGYGLVGLVAAGAGLLVAKKAGLVALILLFAKKGIALIAIGGVAVANWARRLIGKKPVKSPAWLEGQRADDELPPPGPTVT</sequence>
<protein>
    <submittedName>
        <fullName evidence="2">DUF2167 domain-containing protein</fullName>
    </submittedName>
</protein>
<dbReference type="RefSeq" id="WP_215340290.1">
    <property type="nucleotide sequence ID" value="NZ_JAGSGD010000001.1"/>
</dbReference>
<reference evidence="2" key="1">
    <citation type="submission" date="2021-04" db="EMBL/GenBank/DDBJ databases">
        <title>Draft genome assembly of strain Phenylobacterium sp. 20VBR1 using MiniION and Illumina platforms.</title>
        <authorList>
            <person name="Thomas F.A."/>
            <person name="Krishnan K.P."/>
            <person name="Sinha R.K."/>
        </authorList>
    </citation>
    <scope>NUCLEOTIDE SEQUENCE</scope>
    <source>
        <strain evidence="2">20VBR1</strain>
    </source>
</reference>
<name>A0A941D2R0_9CAUL</name>
<dbReference type="InterPro" id="IPR018682">
    <property type="entry name" value="DUF2167_membr"/>
</dbReference>
<keyword evidence="3" id="KW-1185">Reference proteome</keyword>
<dbReference type="AlphaFoldDB" id="A0A941D2R0"/>
<keyword evidence="1" id="KW-0472">Membrane</keyword>
<accession>A0A941D2R0</accession>
<keyword evidence="1" id="KW-0812">Transmembrane</keyword>
<dbReference type="Proteomes" id="UP000622580">
    <property type="component" value="Unassembled WGS sequence"/>
</dbReference>
<keyword evidence="1" id="KW-1133">Transmembrane helix</keyword>
<dbReference type="Pfam" id="PF09935">
    <property type="entry name" value="DUF2167"/>
    <property type="match status" value="1"/>
</dbReference>